<accession>A0A6S6YX11</accession>
<dbReference type="Pfam" id="PF13663">
    <property type="entry name" value="DUF4148"/>
    <property type="match status" value="1"/>
</dbReference>
<feature type="signal peptide" evidence="1">
    <location>
        <begin position="1"/>
        <end position="23"/>
    </location>
</feature>
<keyword evidence="3" id="KW-1185">Reference proteome</keyword>
<dbReference type="InterPro" id="IPR025421">
    <property type="entry name" value="DUF4148"/>
</dbReference>
<dbReference type="Proteomes" id="UP000494108">
    <property type="component" value="Unassembled WGS sequence"/>
</dbReference>
<evidence type="ECO:0008006" key="4">
    <source>
        <dbReference type="Google" id="ProtNLM"/>
    </source>
</evidence>
<evidence type="ECO:0000313" key="3">
    <source>
        <dbReference type="Proteomes" id="UP000494108"/>
    </source>
</evidence>
<proteinExistence type="predicted"/>
<name>A0A6S6YX11_9BURK</name>
<dbReference type="RefSeq" id="WP_175174191.1">
    <property type="nucleotide sequence ID" value="NZ_CADIJX010000002.1"/>
</dbReference>
<evidence type="ECO:0000256" key="1">
    <source>
        <dbReference type="SAM" id="SignalP"/>
    </source>
</evidence>
<organism evidence="2 3">
    <name type="scientific">Achromobacter pestifer</name>
    <dbReference type="NCBI Taxonomy" id="1353889"/>
    <lineage>
        <taxon>Bacteria</taxon>
        <taxon>Pseudomonadati</taxon>
        <taxon>Pseudomonadota</taxon>
        <taxon>Betaproteobacteria</taxon>
        <taxon>Burkholderiales</taxon>
        <taxon>Alcaligenaceae</taxon>
        <taxon>Achromobacter</taxon>
    </lineage>
</organism>
<evidence type="ECO:0000313" key="2">
    <source>
        <dbReference type="EMBL" id="CAB3638364.1"/>
    </source>
</evidence>
<gene>
    <name evidence="2" type="ORF">LMG3431_01874</name>
</gene>
<sequence length="97" mass="10558">MTIKFATVAAMLALVLGTGNAFAAEETDVPPPKPSTMTQADVKADLRAWRESGLADLSRTQDTLDTNSTEYRQRYAEYLRLLGRAPQGSVPTAEQRG</sequence>
<dbReference type="EMBL" id="CADIJX010000002">
    <property type="protein sequence ID" value="CAB3638364.1"/>
    <property type="molecule type" value="Genomic_DNA"/>
</dbReference>
<keyword evidence="1" id="KW-0732">Signal</keyword>
<feature type="chain" id="PRO_5028883745" description="DUF4148 domain-containing protein" evidence="1">
    <location>
        <begin position="24"/>
        <end position="97"/>
    </location>
</feature>
<reference evidence="2 3" key="1">
    <citation type="submission" date="2020-04" db="EMBL/GenBank/DDBJ databases">
        <authorList>
            <person name="De Canck E."/>
        </authorList>
    </citation>
    <scope>NUCLEOTIDE SEQUENCE [LARGE SCALE GENOMIC DNA]</scope>
    <source>
        <strain evidence="2 3">LMG 3431</strain>
    </source>
</reference>
<dbReference type="AlphaFoldDB" id="A0A6S6YX11"/>
<protein>
    <recommendedName>
        <fullName evidence="4">DUF4148 domain-containing protein</fullName>
    </recommendedName>
</protein>